<dbReference type="CDD" id="cd03394">
    <property type="entry name" value="PAP2_like_5"/>
    <property type="match status" value="1"/>
</dbReference>
<dbReference type="AlphaFoldDB" id="A0A1I0U1U7"/>
<keyword evidence="4" id="KW-1185">Reference proteome</keyword>
<accession>A0A1I0U1U7</accession>
<keyword evidence="1" id="KW-1133">Transmembrane helix</keyword>
<keyword evidence="1" id="KW-0472">Membrane</keyword>
<dbReference type="InterPro" id="IPR000326">
    <property type="entry name" value="PAP2/HPO"/>
</dbReference>
<evidence type="ECO:0000313" key="4">
    <source>
        <dbReference type="Proteomes" id="UP000198836"/>
    </source>
</evidence>
<organism evidence="3 4">
    <name type="scientific">Pedobacter suwonensis</name>
    <dbReference type="NCBI Taxonomy" id="332999"/>
    <lineage>
        <taxon>Bacteria</taxon>
        <taxon>Pseudomonadati</taxon>
        <taxon>Bacteroidota</taxon>
        <taxon>Sphingobacteriia</taxon>
        <taxon>Sphingobacteriales</taxon>
        <taxon>Sphingobacteriaceae</taxon>
        <taxon>Pedobacter</taxon>
    </lineage>
</organism>
<keyword evidence="1" id="KW-0812">Transmembrane</keyword>
<gene>
    <name evidence="3" type="ORF">SAMN04488511_11880</name>
</gene>
<protein>
    <submittedName>
        <fullName evidence="3">PAP2 superfamily protein</fullName>
    </submittedName>
</protein>
<feature type="transmembrane region" description="Helical" evidence="1">
    <location>
        <begin position="91"/>
        <end position="111"/>
    </location>
</feature>
<evidence type="ECO:0000259" key="2">
    <source>
        <dbReference type="SMART" id="SM00014"/>
    </source>
</evidence>
<name>A0A1I0U1U7_9SPHI</name>
<feature type="transmembrane region" description="Helical" evidence="1">
    <location>
        <begin position="250"/>
        <end position="272"/>
    </location>
</feature>
<dbReference type="EMBL" id="FOJM01000018">
    <property type="protein sequence ID" value="SFA58005.1"/>
    <property type="molecule type" value="Genomic_DNA"/>
</dbReference>
<reference evidence="4" key="1">
    <citation type="submission" date="2016-10" db="EMBL/GenBank/DDBJ databases">
        <authorList>
            <person name="Varghese N."/>
            <person name="Submissions S."/>
        </authorList>
    </citation>
    <scope>NUCLEOTIDE SEQUENCE [LARGE SCALE GENOMIC DNA]</scope>
    <source>
        <strain evidence="4">DSM 18130</strain>
    </source>
</reference>
<dbReference type="SMART" id="SM00014">
    <property type="entry name" value="acidPPc"/>
    <property type="match status" value="1"/>
</dbReference>
<proteinExistence type="predicted"/>
<feature type="transmembrane region" description="Helical" evidence="1">
    <location>
        <begin position="164"/>
        <end position="185"/>
    </location>
</feature>
<dbReference type="InterPro" id="IPR036938">
    <property type="entry name" value="PAP2/HPO_sf"/>
</dbReference>
<dbReference type="Gene3D" id="1.20.144.10">
    <property type="entry name" value="Phosphatidic acid phosphatase type 2/haloperoxidase"/>
    <property type="match status" value="1"/>
</dbReference>
<sequence>MSGGYATTENIWPQKSTFIVTSEFLHNSVIVLVKSQMMKSFLITLLMMSNLARAYAISSIQPIQSIDSLNIVPADSVGRWYAGNPVAKKKFMPAAFVVPVLFAGYGFAAVYDHGPLKQLDVSTRAELQEDHPLFAAHVDDYMQFAPAAAVYALNLSGIKGKHNLFDASMLYVTSAAIMGISTHFVKQGVGRERPDGSGFNSFPSGHTASAFMAAEFLHQEYKDVNPWIGYAGYFVATATGTLRMYNNKHWFSDVVAGAGFGIAATKISYLVYPYMKRLFTTKKEGNFTFMPFHQQGNSGLMLSGRF</sequence>
<dbReference type="STRING" id="332999.SAMN04488511_11880"/>
<evidence type="ECO:0000313" key="3">
    <source>
        <dbReference type="EMBL" id="SFA58005.1"/>
    </source>
</evidence>
<dbReference type="Proteomes" id="UP000198836">
    <property type="component" value="Unassembled WGS sequence"/>
</dbReference>
<evidence type="ECO:0000256" key="1">
    <source>
        <dbReference type="SAM" id="Phobius"/>
    </source>
</evidence>
<dbReference type="Pfam" id="PF01569">
    <property type="entry name" value="PAP2"/>
    <property type="match status" value="1"/>
</dbReference>
<feature type="domain" description="Phosphatidic acid phosphatase type 2/haloperoxidase" evidence="2">
    <location>
        <begin position="168"/>
        <end position="269"/>
    </location>
</feature>
<dbReference type="SUPFAM" id="SSF48317">
    <property type="entry name" value="Acid phosphatase/Vanadium-dependent haloperoxidase"/>
    <property type="match status" value="1"/>
</dbReference>